<name>A0ABW1GBF0_9ACTN</name>
<comment type="caution">
    <text evidence="5">The sequence shown here is derived from an EMBL/GenBank/DDBJ whole genome shotgun (WGS) entry which is preliminary data.</text>
</comment>
<evidence type="ECO:0000313" key="6">
    <source>
        <dbReference type="Proteomes" id="UP001596174"/>
    </source>
</evidence>
<comment type="similarity">
    <text evidence="1">Belongs to the glycosyl hydrolase 16 family.</text>
</comment>
<feature type="compositionally biased region" description="Low complexity" evidence="2">
    <location>
        <begin position="153"/>
        <end position="176"/>
    </location>
</feature>
<dbReference type="InterPro" id="IPR050546">
    <property type="entry name" value="Glycosyl_Hydrlase_16"/>
</dbReference>
<dbReference type="CDD" id="cd08023">
    <property type="entry name" value="GH16_laminarinase_like"/>
    <property type="match status" value="1"/>
</dbReference>
<protein>
    <recommendedName>
        <fullName evidence="4">GH16 domain-containing protein</fullName>
    </recommendedName>
</protein>
<evidence type="ECO:0000259" key="4">
    <source>
        <dbReference type="PROSITE" id="PS51762"/>
    </source>
</evidence>
<dbReference type="RefSeq" id="WP_380589573.1">
    <property type="nucleotide sequence ID" value="NZ_JBHSQJ010000147.1"/>
</dbReference>
<dbReference type="Proteomes" id="UP001596174">
    <property type="component" value="Unassembled WGS sequence"/>
</dbReference>
<accession>A0ABW1GBF0</accession>
<evidence type="ECO:0000256" key="3">
    <source>
        <dbReference type="SAM" id="SignalP"/>
    </source>
</evidence>
<organism evidence="5 6">
    <name type="scientific">Streptacidiphilus monticola</name>
    <dbReference type="NCBI Taxonomy" id="2161674"/>
    <lineage>
        <taxon>Bacteria</taxon>
        <taxon>Bacillati</taxon>
        <taxon>Actinomycetota</taxon>
        <taxon>Actinomycetes</taxon>
        <taxon>Kitasatosporales</taxon>
        <taxon>Streptomycetaceae</taxon>
        <taxon>Streptacidiphilus</taxon>
    </lineage>
</organism>
<dbReference type="PROSITE" id="PS51762">
    <property type="entry name" value="GH16_2"/>
    <property type="match status" value="1"/>
</dbReference>
<keyword evidence="6" id="KW-1185">Reference proteome</keyword>
<dbReference type="SUPFAM" id="SSF49899">
    <property type="entry name" value="Concanavalin A-like lectins/glucanases"/>
    <property type="match status" value="1"/>
</dbReference>
<keyword evidence="3" id="KW-0732">Signal</keyword>
<feature type="region of interest" description="Disordered" evidence="2">
    <location>
        <begin position="140"/>
        <end position="176"/>
    </location>
</feature>
<proteinExistence type="inferred from homology"/>
<evidence type="ECO:0000256" key="2">
    <source>
        <dbReference type="SAM" id="MobiDB-lite"/>
    </source>
</evidence>
<dbReference type="EMBL" id="JBHSQJ010000147">
    <property type="protein sequence ID" value="MFC5911141.1"/>
    <property type="molecule type" value="Genomic_DNA"/>
</dbReference>
<dbReference type="PANTHER" id="PTHR10963:SF55">
    <property type="entry name" value="GLYCOSIDE HYDROLASE FAMILY 16 PROTEIN"/>
    <property type="match status" value="1"/>
</dbReference>
<feature type="chain" id="PRO_5045260258" description="GH16 domain-containing protein" evidence="3">
    <location>
        <begin position="31"/>
        <end position="401"/>
    </location>
</feature>
<gene>
    <name evidence="5" type="ORF">ACFP3V_28535</name>
</gene>
<dbReference type="InterPro" id="IPR013320">
    <property type="entry name" value="ConA-like_dom_sf"/>
</dbReference>
<sequence length="401" mass="41769">MPRTPAARAGIAALAVTPALLLAFAGHAGAATSAPRLAEDSLSPTRATPGHAVTATLRVHATSSACTTVRSLGVAVRDAKGNNVDFPGWKSNVRVCPGGLTVNAGSRAFAAGRYSVFGAYLDGSGWHNLTAKTLTVAAAASTPAPAPTPASTPTPTSTPTSTPTGTASTAPSGSVAGGSLAWDEEFNSLSLGSRWKADTSSAYRYGTHNPDDNKLDWLDPNDVSVSGGVATFTAQPSGHTLENGKQAWTTGLLTTEGSQENFQVRTGDYVEARVKLPSVQGAWPALWTWKNGGSEIDSFEYHPDNPNLLELTNHVNSGQKYWTDSNAVKPGGWVTIGTKYGANSVDWYVNGVKVYSDGTGVGANWSANLILNLSVVAGQYHPAPSSSTPITFSADYVRVYR</sequence>
<evidence type="ECO:0000256" key="1">
    <source>
        <dbReference type="ARBA" id="ARBA00006865"/>
    </source>
</evidence>
<reference evidence="6" key="1">
    <citation type="journal article" date="2019" name="Int. J. Syst. Evol. Microbiol.">
        <title>The Global Catalogue of Microorganisms (GCM) 10K type strain sequencing project: providing services to taxonomists for standard genome sequencing and annotation.</title>
        <authorList>
            <consortium name="The Broad Institute Genomics Platform"/>
            <consortium name="The Broad Institute Genome Sequencing Center for Infectious Disease"/>
            <person name="Wu L."/>
            <person name="Ma J."/>
        </authorList>
    </citation>
    <scope>NUCLEOTIDE SEQUENCE [LARGE SCALE GENOMIC DNA]</scope>
    <source>
        <strain evidence="6">JCM 4816</strain>
    </source>
</reference>
<evidence type="ECO:0000313" key="5">
    <source>
        <dbReference type="EMBL" id="MFC5911141.1"/>
    </source>
</evidence>
<dbReference type="Gene3D" id="2.60.120.200">
    <property type="match status" value="1"/>
</dbReference>
<dbReference type="PANTHER" id="PTHR10963">
    <property type="entry name" value="GLYCOSYL HYDROLASE-RELATED"/>
    <property type="match status" value="1"/>
</dbReference>
<dbReference type="InterPro" id="IPR000757">
    <property type="entry name" value="Beta-glucanase-like"/>
</dbReference>
<feature type="domain" description="GH16" evidence="4">
    <location>
        <begin position="147"/>
        <end position="401"/>
    </location>
</feature>
<feature type="signal peptide" evidence="3">
    <location>
        <begin position="1"/>
        <end position="30"/>
    </location>
</feature>